<protein>
    <recommendedName>
        <fullName evidence="7">Metallophosphoesterase</fullName>
    </recommendedName>
</protein>
<feature type="domain" description="CARDB" evidence="3">
    <location>
        <begin position="532"/>
        <end position="594"/>
    </location>
</feature>
<dbReference type="Gene3D" id="3.60.21.10">
    <property type="match status" value="1"/>
</dbReference>
<evidence type="ECO:0000259" key="2">
    <source>
        <dbReference type="Pfam" id="PF00149"/>
    </source>
</evidence>
<gene>
    <name evidence="5" type="ORF">DWV06_16020</name>
</gene>
<evidence type="ECO:0000259" key="4">
    <source>
        <dbReference type="Pfam" id="PF16656"/>
    </source>
</evidence>
<dbReference type="InterPro" id="IPR013320">
    <property type="entry name" value="ConA-like_dom_sf"/>
</dbReference>
<dbReference type="AlphaFoldDB" id="A0A371AR40"/>
<keyword evidence="6" id="KW-1185">Reference proteome</keyword>
<proteinExistence type="predicted"/>
<dbReference type="GO" id="GO:0003993">
    <property type="term" value="F:acid phosphatase activity"/>
    <property type="evidence" value="ECO:0007669"/>
    <property type="project" value="InterPro"/>
</dbReference>
<dbReference type="InterPro" id="IPR008963">
    <property type="entry name" value="Purple_acid_Pase-like_N"/>
</dbReference>
<comment type="caution">
    <text evidence="5">The sequence shown here is derived from an EMBL/GenBank/DDBJ whole genome shotgun (WGS) entry which is preliminary data.</text>
</comment>
<reference evidence="5 6" key="1">
    <citation type="submission" date="2018-07" db="EMBL/GenBank/DDBJ databases">
        <title>Anaerosacharophilus polymeroproducens gen. nov. sp. nov., an anaerobic bacterium isolated from salt field.</title>
        <authorList>
            <person name="Kim W."/>
            <person name="Yang S.-H."/>
            <person name="Oh J."/>
            <person name="Lee J.-H."/>
            <person name="Kwon K.K."/>
        </authorList>
    </citation>
    <scope>NUCLEOTIDE SEQUENCE [LARGE SCALE GENOMIC DNA]</scope>
    <source>
        <strain evidence="5 6">MCWD5</strain>
    </source>
</reference>
<dbReference type="Pfam" id="PF16656">
    <property type="entry name" value="Pur_ac_phosph_N"/>
    <property type="match status" value="1"/>
</dbReference>
<dbReference type="InterPro" id="IPR013783">
    <property type="entry name" value="Ig-like_fold"/>
</dbReference>
<keyword evidence="1" id="KW-0732">Signal</keyword>
<evidence type="ECO:0008006" key="7">
    <source>
        <dbReference type="Google" id="ProtNLM"/>
    </source>
</evidence>
<dbReference type="SUPFAM" id="SSF56300">
    <property type="entry name" value="Metallo-dependent phosphatases"/>
    <property type="match status" value="1"/>
</dbReference>
<dbReference type="EMBL" id="QRCT01000050">
    <property type="protein sequence ID" value="RDU22039.1"/>
    <property type="molecule type" value="Genomic_DNA"/>
</dbReference>
<dbReference type="InterPro" id="IPR029052">
    <property type="entry name" value="Metallo-depent_PP-like"/>
</dbReference>
<evidence type="ECO:0000259" key="3">
    <source>
        <dbReference type="Pfam" id="PF07705"/>
    </source>
</evidence>
<dbReference type="PANTHER" id="PTHR45867">
    <property type="entry name" value="PURPLE ACID PHOSPHATASE"/>
    <property type="match status" value="1"/>
</dbReference>
<evidence type="ECO:0000313" key="6">
    <source>
        <dbReference type="Proteomes" id="UP000255036"/>
    </source>
</evidence>
<dbReference type="InterPro" id="IPR004843">
    <property type="entry name" value="Calcineurin-like_PHP"/>
</dbReference>
<dbReference type="Pfam" id="PF00149">
    <property type="entry name" value="Metallophos"/>
    <property type="match status" value="1"/>
</dbReference>
<dbReference type="InterPro" id="IPR015914">
    <property type="entry name" value="PAPs_N"/>
</dbReference>
<feature type="domain" description="Purple acid phosphatase N-terminal" evidence="4">
    <location>
        <begin position="60"/>
        <end position="131"/>
    </location>
</feature>
<dbReference type="PANTHER" id="PTHR45867:SF3">
    <property type="entry name" value="ACID PHOSPHATASE TYPE 7"/>
    <property type="match status" value="1"/>
</dbReference>
<dbReference type="Gene3D" id="2.60.40.380">
    <property type="entry name" value="Purple acid phosphatase-like, N-terminal"/>
    <property type="match status" value="1"/>
</dbReference>
<dbReference type="Gene3D" id="2.60.40.10">
    <property type="entry name" value="Immunoglobulins"/>
    <property type="match status" value="2"/>
</dbReference>
<dbReference type="InterPro" id="IPR011635">
    <property type="entry name" value="CARDB"/>
</dbReference>
<dbReference type="Proteomes" id="UP000255036">
    <property type="component" value="Unassembled WGS sequence"/>
</dbReference>
<evidence type="ECO:0000256" key="1">
    <source>
        <dbReference type="ARBA" id="ARBA00022729"/>
    </source>
</evidence>
<evidence type="ECO:0000313" key="5">
    <source>
        <dbReference type="EMBL" id="RDU22039.1"/>
    </source>
</evidence>
<sequence>MEEKFLKKMLKRITFMLVILLSLFCVTSCGKNTKTEVQTADESNGVTAEFKNGPYLLAPKTDSMVVVWESTEKVPATIAYGTEEGALCSPIEVEAESDVPEFQGKKLYLFSYKIENLKPGTKYYYEVKLDGGENCKANFKSLETDPKSFNIMTLSDSHIFATRAELDKAIKDNEPAFLLHCGDLVEGTGAQAEQFSFWFKGTLKDDFIHSYPVVYSSGNHDQGDVFFNTYVYNIQDKEYGAEVAGDSSFNYGKVHFITMNSNPWGLFQMNSEATGNKVDEATTKEIDQAMEWLKKDLESDDAKNAKFRMIMMHHPVSDAYTKRYIPKIIEPGKVDLLLSGHTHSYAREVSSDPSVGAGTVYLTHQDARTYNKKGDFFYISVDGEKGLMTIDNYGSPDTASESAKANTTIISNEKQQLTFSDVSISPNSILCNDKVTVKATVTNNGSGIAAAAIPVKDNGEVHYLYSFDDETVVLEPGESKTLTGSLKIGTLGTHTLELNDTSVSVDVKFRKATFDYTNIRIKQGNEEVSDMSSNILNMKADVTNIGNESGKGSADFMIDDKTVESEEISLDAGETKTVEFTYTFDKAGDHTATIGNAPVEVVTIEGAIQGMPLVRDLSGNDNNGYIHGEPELGKDEENHQTIILDGKRDYIEIPDNGGYTVKDAATGMVWANLPSAGTTKGGVSELTEQYEDLDGKGAIPDHNPLMVKGIGLGWGTPYLFRMAVRETGKVTYGVCLLDDNGEFSWNDGDEEAAGIKKDTWVQYTSTFDMKTGGDSYQNGYNSAHVDKPAFDAPVKNWEGEPMYIGFGFKNTIQTNRNRGMYHTMLPGTISQVRFYTTKISADENNEVRENSTKEGPKAKDLKIWLNFENKNMETKGKHTTEWVETSSAPSSLSYDTKIEGNASITATIQVSEDGKTVKSEKNYVLKNGNNKISLSELASGKYVRIVTDFVSDLNDKESHIPVVNEYVLTAGNEKCWNTLVDWKKGTFEGAAGYQETNVYKNFASDFDDYNDSASKANK</sequence>
<accession>A0A371AR40</accession>
<organism evidence="5 6">
    <name type="scientific">Anaerosacchariphilus polymeriproducens</name>
    <dbReference type="NCBI Taxonomy" id="1812858"/>
    <lineage>
        <taxon>Bacteria</taxon>
        <taxon>Bacillati</taxon>
        <taxon>Bacillota</taxon>
        <taxon>Clostridia</taxon>
        <taxon>Lachnospirales</taxon>
        <taxon>Lachnospiraceae</taxon>
        <taxon>Anaerosacchariphilus</taxon>
    </lineage>
</organism>
<name>A0A371AR40_9FIRM</name>
<dbReference type="SUPFAM" id="SSF49899">
    <property type="entry name" value="Concanavalin A-like lectins/glucanases"/>
    <property type="match status" value="1"/>
</dbReference>
<feature type="domain" description="Calcineurin-like phosphoesterase" evidence="2">
    <location>
        <begin position="150"/>
        <end position="345"/>
    </location>
</feature>
<dbReference type="SUPFAM" id="SSF49363">
    <property type="entry name" value="Purple acid phosphatase, N-terminal domain"/>
    <property type="match status" value="1"/>
</dbReference>
<dbReference type="GO" id="GO:0046872">
    <property type="term" value="F:metal ion binding"/>
    <property type="evidence" value="ECO:0007669"/>
    <property type="project" value="InterPro"/>
</dbReference>
<dbReference type="Pfam" id="PF07705">
    <property type="entry name" value="CARDB"/>
    <property type="match status" value="1"/>
</dbReference>